<gene>
    <name evidence="2" type="ORF">EYF80_030962</name>
</gene>
<dbReference type="AlphaFoldDB" id="A0A4Z2H161"/>
<accession>A0A4Z2H161</accession>
<feature type="region of interest" description="Disordered" evidence="1">
    <location>
        <begin position="1"/>
        <end position="60"/>
    </location>
</feature>
<proteinExistence type="predicted"/>
<keyword evidence="3" id="KW-1185">Reference proteome</keyword>
<dbReference type="Proteomes" id="UP000314294">
    <property type="component" value="Unassembled WGS sequence"/>
</dbReference>
<feature type="compositionally biased region" description="Polar residues" evidence="1">
    <location>
        <begin position="25"/>
        <end position="38"/>
    </location>
</feature>
<evidence type="ECO:0000313" key="3">
    <source>
        <dbReference type="Proteomes" id="UP000314294"/>
    </source>
</evidence>
<comment type="caution">
    <text evidence="2">The sequence shown here is derived from an EMBL/GenBank/DDBJ whole genome shotgun (WGS) entry which is preliminary data.</text>
</comment>
<sequence length="60" mass="6043">MGPSVTPFPSSDPAALDPAAVFQVPHSSGSSGPVTSVEAQRGAGSTGTFTFVRRLLGEPK</sequence>
<name>A0A4Z2H161_9TELE</name>
<dbReference type="EMBL" id="SRLO01000370">
    <property type="protein sequence ID" value="TNN58813.1"/>
    <property type="molecule type" value="Genomic_DNA"/>
</dbReference>
<reference evidence="2 3" key="1">
    <citation type="submission" date="2019-03" db="EMBL/GenBank/DDBJ databases">
        <title>First draft genome of Liparis tanakae, snailfish: a comprehensive survey of snailfish specific genes.</title>
        <authorList>
            <person name="Kim W."/>
            <person name="Song I."/>
            <person name="Jeong J.-H."/>
            <person name="Kim D."/>
            <person name="Kim S."/>
            <person name="Ryu S."/>
            <person name="Song J.Y."/>
            <person name="Lee S.K."/>
        </authorList>
    </citation>
    <scope>NUCLEOTIDE SEQUENCE [LARGE SCALE GENOMIC DNA]</scope>
    <source>
        <tissue evidence="2">Muscle</tissue>
    </source>
</reference>
<organism evidence="2 3">
    <name type="scientific">Liparis tanakae</name>
    <name type="common">Tanaka's snailfish</name>
    <dbReference type="NCBI Taxonomy" id="230148"/>
    <lineage>
        <taxon>Eukaryota</taxon>
        <taxon>Metazoa</taxon>
        <taxon>Chordata</taxon>
        <taxon>Craniata</taxon>
        <taxon>Vertebrata</taxon>
        <taxon>Euteleostomi</taxon>
        <taxon>Actinopterygii</taxon>
        <taxon>Neopterygii</taxon>
        <taxon>Teleostei</taxon>
        <taxon>Neoteleostei</taxon>
        <taxon>Acanthomorphata</taxon>
        <taxon>Eupercaria</taxon>
        <taxon>Perciformes</taxon>
        <taxon>Cottioidei</taxon>
        <taxon>Cottales</taxon>
        <taxon>Liparidae</taxon>
        <taxon>Liparis</taxon>
    </lineage>
</organism>
<evidence type="ECO:0000256" key="1">
    <source>
        <dbReference type="SAM" id="MobiDB-lite"/>
    </source>
</evidence>
<protein>
    <submittedName>
        <fullName evidence="2">Uncharacterized protein</fullName>
    </submittedName>
</protein>
<feature type="compositionally biased region" description="Low complexity" evidence="1">
    <location>
        <begin position="7"/>
        <end position="20"/>
    </location>
</feature>
<evidence type="ECO:0000313" key="2">
    <source>
        <dbReference type="EMBL" id="TNN58813.1"/>
    </source>
</evidence>